<gene>
    <name evidence="1" type="ORF">MLD38_013273</name>
</gene>
<dbReference type="EMBL" id="CM042883">
    <property type="protein sequence ID" value="KAI4375399.1"/>
    <property type="molecule type" value="Genomic_DNA"/>
</dbReference>
<evidence type="ECO:0000313" key="1">
    <source>
        <dbReference type="EMBL" id="KAI4375399.1"/>
    </source>
</evidence>
<evidence type="ECO:0000313" key="2">
    <source>
        <dbReference type="Proteomes" id="UP001057402"/>
    </source>
</evidence>
<protein>
    <submittedName>
        <fullName evidence="1">Uncharacterized protein</fullName>
    </submittedName>
</protein>
<organism evidence="1 2">
    <name type="scientific">Melastoma candidum</name>
    <dbReference type="NCBI Taxonomy" id="119954"/>
    <lineage>
        <taxon>Eukaryota</taxon>
        <taxon>Viridiplantae</taxon>
        <taxon>Streptophyta</taxon>
        <taxon>Embryophyta</taxon>
        <taxon>Tracheophyta</taxon>
        <taxon>Spermatophyta</taxon>
        <taxon>Magnoliopsida</taxon>
        <taxon>eudicotyledons</taxon>
        <taxon>Gunneridae</taxon>
        <taxon>Pentapetalae</taxon>
        <taxon>rosids</taxon>
        <taxon>malvids</taxon>
        <taxon>Myrtales</taxon>
        <taxon>Melastomataceae</taxon>
        <taxon>Melastomatoideae</taxon>
        <taxon>Melastomateae</taxon>
        <taxon>Melastoma</taxon>
    </lineage>
</organism>
<dbReference type="Proteomes" id="UP001057402">
    <property type="component" value="Chromosome 4"/>
</dbReference>
<comment type="caution">
    <text evidence="1">The sequence shown here is derived from an EMBL/GenBank/DDBJ whole genome shotgun (WGS) entry which is preliminary data.</text>
</comment>
<reference evidence="2" key="1">
    <citation type="journal article" date="2023" name="Front. Plant Sci.">
        <title>Chromosomal-level genome assembly of Melastoma candidum provides insights into trichome evolution.</title>
        <authorList>
            <person name="Zhong Y."/>
            <person name="Wu W."/>
            <person name="Sun C."/>
            <person name="Zou P."/>
            <person name="Liu Y."/>
            <person name="Dai S."/>
            <person name="Zhou R."/>
        </authorList>
    </citation>
    <scope>NUCLEOTIDE SEQUENCE [LARGE SCALE GENOMIC DNA]</scope>
</reference>
<accession>A0ACB9R946</accession>
<name>A0ACB9R946_9MYRT</name>
<keyword evidence="2" id="KW-1185">Reference proteome</keyword>
<sequence>MDRISELPEPLLHSIMSLLSTRNVLRMSAISWRWKFVVDSFPFWDFDQDHFWRSWSTPKEEACRNCMDLAHRSLGKLTQDGLAMPPEIKFCVSLFSVIFPHVNSLLMDCIGMALDGRVKKLTLHVTQFDVIFTVPQSAFTSRYLTALDLQDCKFGDLTLVSEVGNRVLRKLSLFHVQVCTAELRLLFNCFPFVEDLTIKRCFPVRTVSVSGLPKLEVLDVQSDEVEVDAPALRRLRLTNASVDDDMIGNVITKCPLLEDFELVDPRGLHQLTTQGFLKADCLELFAQHQCKTRGIIETNVVMVRRGLRGFCFRCSPLALPVIGLNITTLKELEVRGVAIDPGHLLEGFFHRFPMLEKLRVSHCPKVMGINISCPMLKSIYVESCRKLDHIRVEAPKLQTFHYSSNRAPLLLSAHVSCPMDFMLNPDSKSVADISFFLRINALLSQLDRTVEVRLSIFLCKMFSTVEIPELRSRCVSTSRNLDELRIEGGVQCCSDLPSLVDAFLWSCRPKSIHARRGFQKPFSKALYAKIAGHNPMNVEMKKLALSSKRGKLKSWTLDTEQEPSPPFETFAELLRHFRGGEIHFKLHWSDTAESSGRRGFSRA</sequence>
<proteinExistence type="predicted"/>